<feature type="region of interest" description="Disordered" evidence="1">
    <location>
        <begin position="1"/>
        <end position="61"/>
    </location>
</feature>
<keyword evidence="3" id="KW-1185">Reference proteome</keyword>
<evidence type="ECO:0000313" key="2">
    <source>
        <dbReference type="EMBL" id="KXH28610.1"/>
    </source>
</evidence>
<protein>
    <submittedName>
        <fullName evidence="2">Uncharacterized protein</fullName>
    </submittedName>
</protein>
<dbReference type="Gene3D" id="1.10.287.1060">
    <property type="entry name" value="ESAT-6-like"/>
    <property type="match status" value="1"/>
</dbReference>
<sequence>MSSPAEKPLPRRPHRFDFDEDQDLSAIVKPLAAKAPRKAREPQHVRQQSYETPEAKARRLERQNAEQRIIISDLQSQVQELQTQVDQLRDDWEKDLQQAILRRSQSINNQITAQDSALTEMMRAINSAFEAYQIAFQNSRRGSDESVEEIRIYRDSGNSSMSGNSF</sequence>
<dbReference type="Proteomes" id="UP000070054">
    <property type="component" value="Unassembled WGS sequence"/>
</dbReference>
<proteinExistence type="predicted"/>
<name>A0A135RY52_9PEZI</name>
<comment type="caution">
    <text evidence="2">The sequence shown here is derived from an EMBL/GenBank/DDBJ whole genome shotgun (WGS) entry which is preliminary data.</text>
</comment>
<dbReference type="EMBL" id="JEMN01001713">
    <property type="protein sequence ID" value="KXH28610.1"/>
    <property type="molecule type" value="Genomic_DNA"/>
</dbReference>
<gene>
    <name evidence="2" type="ORF">CNYM01_11243</name>
</gene>
<organism evidence="2 3">
    <name type="scientific">Colletotrichum nymphaeae SA-01</name>
    <dbReference type="NCBI Taxonomy" id="1460502"/>
    <lineage>
        <taxon>Eukaryota</taxon>
        <taxon>Fungi</taxon>
        <taxon>Dikarya</taxon>
        <taxon>Ascomycota</taxon>
        <taxon>Pezizomycotina</taxon>
        <taxon>Sordariomycetes</taxon>
        <taxon>Hypocreomycetidae</taxon>
        <taxon>Glomerellales</taxon>
        <taxon>Glomerellaceae</taxon>
        <taxon>Colletotrichum</taxon>
        <taxon>Colletotrichum acutatum species complex</taxon>
    </lineage>
</organism>
<reference evidence="2 3" key="1">
    <citation type="submission" date="2014-02" db="EMBL/GenBank/DDBJ databases">
        <title>The genome sequence of Colletotrichum nymphaeae SA-01.</title>
        <authorList>
            <person name="Baroncelli R."/>
            <person name="Thon M.R."/>
        </authorList>
    </citation>
    <scope>NUCLEOTIDE SEQUENCE [LARGE SCALE GENOMIC DNA]</scope>
    <source>
        <strain evidence="2 3">SA-01</strain>
    </source>
</reference>
<accession>A0A135RY52</accession>
<evidence type="ECO:0000313" key="3">
    <source>
        <dbReference type="Proteomes" id="UP000070054"/>
    </source>
</evidence>
<evidence type="ECO:0000256" key="1">
    <source>
        <dbReference type="SAM" id="MobiDB-lite"/>
    </source>
</evidence>
<dbReference type="AlphaFoldDB" id="A0A135RY52"/>